<dbReference type="SUPFAM" id="SSF53850">
    <property type="entry name" value="Periplasmic binding protein-like II"/>
    <property type="match status" value="1"/>
</dbReference>
<comment type="similarity">
    <text evidence="5">Belongs to the bacterial solute-binding protein PotD/PotF family.</text>
</comment>
<evidence type="ECO:0000313" key="8">
    <source>
        <dbReference type="Proteomes" id="UP000185783"/>
    </source>
</evidence>
<comment type="subcellular location">
    <subcellularLocation>
        <location evidence="1 5">Periplasm</location>
    </subcellularLocation>
</comment>
<dbReference type="InterPro" id="IPR001188">
    <property type="entry name" value="Sperm_putr-bd"/>
</dbReference>
<feature type="signal peptide" evidence="6">
    <location>
        <begin position="1"/>
        <end position="22"/>
    </location>
</feature>
<gene>
    <name evidence="7" type="ORF">A3843_00545</name>
</gene>
<comment type="caution">
    <text evidence="7">The sequence shown here is derived from an EMBL/GenBank/DDBJ whole genome shotgun (WGS) entry which is preliminary data.</text>
</comment>
<dbReference type="PIRSF" id="PIRSF019574">
    <property type="entry name" value="Periplasmic_polyamine_BP"/>
    <property type="match status" value="1"/>
</dbReference>
<accession>A0A1U7JC89</accession>
<sequence>MIRKTLLAGVAVFAVGMGAAAAQDRTVNIYNWSDYIDDEVLAQFEEETGIAVKYDVFDSNEVLETKLLTGGTGYDVVAPTAQFLSRQIQAGVFQKLDRDQLPNLKHMDKQLMERLSKLDPENAYSINYMWGTSGLGMNTAKIKEVAPDAPLDSWAILFDPEILKQVSECGVHVMDEPDEMFPAALHYLGMDPDSNDPEDIRKAGELLETIRPYVLKFHNSEFVNALANGDICLAYGWSGDVMQAADRAAEAGNGVELEYVLPKEGGQMWFDQMAIPADAPHPEEAHEFLNFIMRPEIAAKLTNYIYYANGNEAATDLVDDEIKGDPSIYPTKDVKEKLYTVSAKPLKTQRVMNRVWTAVKSGQ</sequence>
<evidence type="ECO:0000256" key="4">
    <source>
        <dbReference type="ARBA" id="ARBA00022764"/>
    </source>
</evidence>
<dbReference type="PANTHER" id="PTHR30222">
    <property type="entry name" value="SPERMIDINE/PUTRESCINE-BINDING PERIPLASMIC PROTEIN"/>
    <property type="match status" value="1"/>
</dbReference>
<dbReference type="RefSeq" id="WP_028482152.1">
    <property type="nucleotide sequence ID" value="NZ_LVVZ01000049.1"/>
</dbReference>
<name>A0A1U7JC89_9HYPH</name>
<evidence type="ECO:0000313" key="7">
    <source>
        <dbReference type="EMBL" id="OKL42359.1"/>
    </source>
</evidence>
<reference evidence="7 8" key="1">
    <citation type="submission" date="2016-03" db="EMBL/GenBank/DDBJ databases">
        <title>Genome sequence of Nesiotobacter sp. nov., a moderately halophilic alphaproteobacterium isolated from the Yellow Sea, China.</title>
        <authorList>
            <person name="Zhang G."/>
            <person name="Zhang R."/>
        </authorList>
    </citation>
    <scope>NUCLEOTIDE SEQUENCE [LARGE SCALE GENOMIC DNA]</scope>
    <source>
        <strain evidence="7 8">WB1-6</strain>
    </source>
</reference>
<proteinExistence type="inferred from homology"/>
<evidence type="ECO:0000256" key="2">
    <source>
        <dbReference type="ARBA" id="ARBA00022448"/>
    </source>
</evidence>
<keyword evidence="2 5" id="KW-0813">Transport</keyword>
<dbReference type="GO" id="GO:0015846">
    <property type="term" value="P:polyamine transport"/>
    <property type="evidence" value="ECO:0007669"/>
    <property type="project" value="InterPro"/>
</dbReference>
<dbReference type="STRING" id="197461.A3843_00545"/>
<dbReference type="GO" id="GO:0019808">
    <property type="term" value="F:polyamine binding"/>
    <property type="evidence" value="ECO:0007669"/>
    <property type="project" value="InterPro"/>
</dbReference>
<evidence type="ECO:0000256" key="5">
    <source>
        <dbReference type="PIRNR" id="PIRNR019574"/>
    </source>
</evidence>
<evidence type="ECO:0000256" key="6">
    <source>
        <dbReference type="SAM" id="SignalP"/>
    </source>
</evidence>
<keyword evidence="8" id="KW-1185">Reference proteome</keyword>
<keyword evidence="4 5" id="KW-0574">Periplasm</keyword>
<protein>
    <recommendedName>
        <fullName evidence="5">Putrescine-binding periplasmic protein</fullName>
    </recommendedName>
</protein>
<dbReference type="Gene3D" id="3.40.190.10">
    <property type="entry name" value="Periplasmic binding protein-like II"/>
    <property type="match status" value="2"/>
</dbReference>
<organism evidence="7 8">
    <name type="scientific">Pseudovibrio exalbescens</name>
    <dbReference type="NCBI Taxonomy" id="197461"/>
    <lineage>
        <taxon>Bacteria</taxon>
        <taxon>Pseudomonadati</taxon>
        <taxon>Pseudomonadota</taxon>
        <taxon>Alphaproteobacteria</taxon>
        <taxon>Hyphomicrobiales</taxon>
        <taxon>Stappiaceae</taxon>
        <taxon>Pseudovibrio</taxon>
    </lineage>
</organism>
<keyword evidence="3 6" id="KW-0732">Signal</keyword>
<comment type="function">
    <text evidence="5">Required for the activity of the bacterial periplasmic transport system of putrescine.</text>
</comment>
<dbReference type="Pfam" id="PF13416">
    <property type="entry name" value="SBP_bac_8"/>
    <property type="match status" value="1"/>
</dbReference>
<evidence type="ECO:0000256" key="1">
    <source>
        <dbReference type="ARBA" id="ARBA00004418"/>
    </source>
</evidence>
<dbReference type="EMBL" id="LVVZ01000049">
    <property type="protein sequence ID" value="OKL42359.1"/>
    <property type="molecule type" value="Genomic_DNA"/>
</dbReference>
<dbReference type="GO" id="GO:0042597">
    <property type="term" value="C:periplasmic space"/>
    <property type="evidence" value="ECO:0007669"/>
    <property type="project" value="UniProtKB-SubCell"/>
</dbReference>
<dbReference type="Proteomes" id="UP000185783">
    <property type="component" value="Unassembled WGS sequence"/>
</dbReference>
<dbReference type="CDD" id="cd13659">
    <property type="entry name" value="PBP2_PotF"/>
    <property type="match status" value="1"/>
</dbReference>
<dbReference type="PRINTS" id="PR00909">
    <property type="entry name" value="SPERMDNBNDNG"/>
</dbReference>
<dbReference type="PANTHER" id="PTHR30222:SF12">
    <property type="entry name" value="NORSPERMIDINE SENSOR"/>
    <property type="match status" value="1"/>
</dbReference>
<dbReference type="AlphaFoldDB" id="A0A1U7JC89"/>
<feature type="chain" id="PRO_5010536225" description="Putrescine-binding periplasmic protein" evidence="6">
    <location>
        <begin position="23"/>
        <end position="363"/>
    </location>
</feature>
<dbReference type="InterPro" id="IPR006059">
    <property type="entry name" value="SBP"/>
</dbReference>
<evidence type="ECO:0000256" key="3">
    <source>
        <dbReference type="ARBA" id="ARBA00022729"/>
    </source>
</evidence>